<dbReference type="Proteomes" id="UP000053586">
    <property type="component" value="Unassembled WGS sequence"/>
</dbReference>
<dbReference type="EMBL" id="BAET01000008">
    <property type="protein sequence ID" value="GAB55128.1"/>
    <property type="molecule type" value="Genomic_DNA"/>
</dbReference>
<evidence type="ECO:0000313" key="2">
    <source>
        <dbReference type="Proteomes" id="UP000053586"/>
    </source>
</evidence>
<sequence>MPNAANPREAYMNGLRRKMGTVTRMLLVNKWERFMDNSVKYTNLISCNEYASIIP</sequence>
<keyword evidence="2" id="KW-1185">Reference proteome</keyword>
<evidence type="ECO:0000313" key="1">
    <source>
        <dbReference type="EMBL" id="GAB55128.1"/>
    </source>
</evidence>
<reference evidence="1 2" key="2">
    <citation type="journal article" date="2017" name="Antonie Van Leeuwenhoek">
        <title>Rhizobium rhizosphaerae sp. nov., a novel species isolated from rice rhizosphere.</title>
        <authorList>
            <person name="Zhao J.J."/>
            <person name="Zhang J."/>
            <person name="Zhang R.J."/>
            <person name="Zhang C.W."/>
            <person name="Yin H.Q."/>
            <person name="Zhang X.X."/>
        </authorList>
    </citation>
    <scope>NUCLEOTIDE SEQUENCE [LARGE SCALE GENOMIC DNA]</scope>
    <source>
        <strain evidence="1 2">ACAM 611</strain>
    </source>
</reference>
<accession>H5TA01</accession>
<gene>
    <name evidence="1" type="ORF">GPUN_0997</name>
</gene>
<name>H5TA01_9ALTE</name>
<dbReference type="AlphaFoldDB" id="H5TA01"/>
<protein>
    <submittedName>
        <fullName evidence="1">Uncharacterized protein</fullName>
    </submittedName>
</protein>
<comment type="caution">
    <text evidence="1">The sequence shown here is derived from an EMBL/GenBank/DDBJ whole genome shotgun (WGS) entry which is preliminary data.</text>
</comment>
<organism evidence="1 2">
    <name type="scientific">Glaciecola punicea ACAM 611</name>
    <dbReference type="NCBI Taxonomy" id="1121923"/>
    <lineage>
        <taxon>Bacteria</taxon>
        <taxon>Pseudomonadati</taxon>
        <taxon>Pseudomonadota</taxon>
        <taxon>Gammaproteobacteria</taxon>
        <taxon>Alteromonadales</taxon>
        <taxon>Alteromonadaceae</taxon>
        <taxon>Glaciecola</taxon>
    </lineage>
</organism>
<proteinExistence type="predicted"/>
<reference evidence="1 2" key="1">
    <citation type="journal article" date="2012" name="J. Bacteriol.">
        <title>Genome sequence of proteorhodopsin-containing sea ice bacterium Glaciecola punicea ACAM 611T.</title>
        <authorList>
            <person name="Qin Q.-L."/>
            <person name="Xie B.-B."/>
            <person name="Shu Y.-L."/>
            <person name="Rong J.-C."/>
            <person name="Zhao D.-L."/>
            <person name="Zhang X.-Y."/>
            <person name="Chen X.-L."/>
            <person name="Zhou B.-C."/>
            <person name="Zhanga Y.-Z."/>
        </authorList>
    </citation>
    <scope>NUCLEOTIDE SEQUENCE [LARGE SCALE GENOMIC DNA]</scope>
    <source>
        <strain evidence="1 2">ACAM 611</strain>
    </source>
</reference>